<dbReference type="AlphaFoldDB" id="A0A2A4AKR5"/>
<accession>A0A2A4AKR5</accession>
<protein>
    <recommendedName>
        <fullName evidence="3">Holliday junction resolvase</fullName>
    </recommendedName>
</protein>
<name>A0A2A4AKR5_9CORY</name>
<evidence type="ECO:0000313" key="2">
    <source>
        <dbReference type="Proteomes" id="UP000218690"/>
    </source>
</evidence>
<evidence type="ECO:0008006" key="3">
    <source>
        <dbReference type="Google" id="ProtNLM"/>
    </source>
</evidence>
<comment type="caution">
    <text evidence="1">The sequence shown here is derived from an EMBL/GenBank/DDBJ whole genome shotgun (WGS) entry which is preliminary data.</text>
</comment>
<evidence type="ECO:0000313" key="1">
    <source>
        <dbReference type="EMBL" id="PCC83127.1"/>
    </source>
</evidence>
<organism evidence="1 2">
    <name type="scientific">Corynebacterium accolens</name>
    <dbReference type="NCBI Taxonomy" id="38284"/>
    <lineage>
        <taxon>Bacteria</taxon>
        <taxon>Bacillati</taxon>
        <taxon>Actinomycetota</taxon>
        <taxon>Actinomycetes</taxon>
        <taxon>Mycobacteriales</taxon>
        <taxon>Corynebacteriaceae</taxon>
        <taxon>Corynebacterium</taxon>
    </lineage>
</organism>
<dbReference type="EMBL" id="NWBP01000016">
    <property type="protein sequence ID" value="PCC83127.1"/>
    <property type="molecule type" value="Genomic_DNA"/>
</dbReference>
<reference evidence="1 2" key="1">
    <citation type="submission" date="2017-09" db="EMBL/GenBank/DDBJ databases">
        <title>Draft Genome Sequence of Corynebacterium accolens AH4003.</title>
        <authorList>
            <person name="Chen Y."/>
            <person name="Oosthuysen W.F."/>
            <person name="Kelley S."/>
            <person name="Horswill A."/>
        </authorList>
    </citation>
    <scope>NUCLEOTIDE SEQUENCE [LARGE SCALE GENOMIC DNA]</scope>
    <source>
        <strain evidence="1 2">AH4003</strain>
    </source>
</reference>
<gene>
    <name evidence="1" type="ORF">COM45_04850</name>
</gene>
<proteinExistence type="predicted"/>
<dbReference type="Proteomes" id="UP000218690">
    <property type="component" value="Unassembled WGS sequence"/>
</dbReference>
<sequence length="118" mass="13477">MSNRNKQKGDRAERAVRDYLQTIWPNTRRTRAGWDEDLGDVIADTPRGLLCIQVKDVATPQWKTWFTQLEDQVQTLRANTTKPVVGGVLIWKTRGNANPATWRTITTLNHLPQLIGEP</sequence>